<proteinExistence type="predicted"/>
<dbReference type="Proteomes" id="UP000026962">
    <property type="component" value="Chromosome 10"/>
</dbReference>
<dbReference type="HOGENOM" id="CLU_1398366_0_0_1"/>
<organism evidence="1">
    <name type="scientific">Oryza punctata</name>
    <name type="common">Red rice</name>
    <dbReference type="NCBI Taxonomy" id="4537"/>
    <lineage>
        <taxon>Eukaryota</taxon>
        <taxon>Viridiplantae</taxon>
        <taxon>Streptophyta</taxon>
        <taxon>Embryophyta</taxon>
        <taxon>Tracheophyta</taxon>
        <taxon>Spermatophyta</taxon>
        <taxon>Magnoliopsida</taxon>
        <taxon>Liliopsida</taxon>
        <taxon>Poales</taxon>
        <taxon>Poaceae</taxon>
        <taxon>BOP clade</taxon>
        <taxon>Oryzoideae</taxon>
        <taxon>Oryzeae</taxon>
        <taxon>Oryzinae</taxon>
        <taxon>Oryza</taxon>
    </lineage>
</organism>
<sequence>MEPVVLTTVLRHHNVLHIRLLEILLPIPMVWLTRDHDEDARKLPHSDVAVPTATAMSSSLARARARASAFHAGQAPIPQAQSWPRRAAQKPMCSGVPELCLSSAEDHARLHQIDFEVNSIYSILWSHRTQHIHPSPSRLPLSSLSTTASLLPAHHQLSLSGLYLPPPPNGRHPSPCRSPATAHLSCDSAVGILLA</sequence>
<evidence type="ECO:0000313" key="2">
    <source>
        <dbReference type="Proteomes" id="UP000026962"/>
    </source>
</evidence>
<dbReference type="EnsemblPlants" id="OPUNC10G00260.1">
    <property type="protein sequence ID" value="OPUNC10G00260.1"/>
    <property type="gene ID" value="OPUNC10G00260"/>
</dbReference>
<reference evidence="1" key="2">
    <citation type="submission" date="2018-05" db="EMBL/GenBank/DDBJ databases">
        <title>OpunRS2 (Oryza punctata Reference Sequence Version 2).</title>
        <authorList>
            <person name="Zhang J."/>
            <person name="Kudrna D."/>
            <person name="Lee S."/>
            <person name="Talag J."/>
            <person name="Welchert J."/>
            <person name="Wing R.A."/>
        </authorList>
    </citation>
    <scope>NUCLEOTIDE SEQUENCE [LARGE SCALE GENOMIC DNA]</scope>
</reference>
<keyword evidence="2" id="KW-1185">Reference proteome</keyword>
<dbReference type="Gramene" id="OPUNC10G00260.1">
    <property type="protein sequence ID" value="OPUNC10G00260.1"/>
    <property type="gene ID" value="OPUNC10G00260"/>
</dbReference>
<reference evidence="1" key="1">
    <citation type="submission" date="2015-04" db="UniProtKB">
        <authorList>
            <consortium name="EnsemblPlants"/>
        </authorList>
    </citation>
    <scope>IDENTIFICATION</scope>
</reference>
<dbReference type="AlphaFoldDB" id="A0A0E0M4Y3"/>
<name>A0A0E0M4Y3_ORYPU</name>
<evidence type="ECO:0000313" key="1">
    <source>
        <dbReference type="EnsemblPlants" id="OPUNC10G00260.1"/>
    </source>
</evidence>
<protein>
    <submittedName>
        <fullName evidence="1">Uncharacterized protein</fullName>
    </submittedName>
</protein>
<accession>A0A0E0M4Y3</accession>